<feature type="compositionally biased region" description="Gly residues" evidence="1">
    <location>
        <begin position="270"/>
        <end position="311"/>
    </location>
</feature>
<dbReference type="RefSeq" id="WP_209663193.1">
    <property type="nucleotide sequence ID" value="NZ_JAGGMS010000001.1"/>
</dbReference>
<reference evidence="2 3" key="1">
    <citation type="submission" date="2021-03" db="EMBL/GenBank/DDBJ databases">
        <title>Sequencing the genomes of 1000 actinobacteria strains.</title>
        <authorList>
            <person name="Klenk H.-P."/>
        </authorList>
    </citation>
    <scope>NUCLEOTIDE SEQUENCE [LARGE SCALE GENOMIC DNA]</scope>
    <source>
        <strain evidence="2 3">DSM 45510</strain>
    </source>
</reference>
<feature type="compositionally biased region" description="Gly residues" evidence="1">
    <location>
        <begin position="365"/>
        <end position="376"/>
    </location>
</feature>
<feature type="compositionally biased region" description="Low complexity" evidence="1">
    <location>
        <begin position="1"/>
        <end position="12"/>
    </location>
</feature>
<comment type="caution">
    <text evidence="2">The sequence shown here is derived from an EMBL/GenBank/DDBJ whole genome shotgun (WGS) entry which is preliminary data.</text>
</comment>
<accession>A0ABS4PJ84</accession>
<evidence type="ECO:0000313" key="3">
    <source>
        <dbReference type="Proteomes" id="UP000741013"/>
    </source>
</evidence>
<protein>
    <recommendedName>
        <fullName evidence="4">PPE family protein</fullName>
    </recommendedName>
</protein>
<dbReference type="SUPFAM" id="SSF140459">
    <property type="entry name" value="PE/PPE dimer-like"/>
    <property type="match status" value="1"/>
</dbReference>
<evidence type="ECO:0000256" key="1">
    <source>
        <dbReference type="SAM" id="MobiDB-lite"/>
    </source>
</evidence>
<sequence>MTTPTPAAPKTPQQLQEMSPSQRDAYLQQQAANGVPNDSWLLGPILEMQARQKAQAEADKMGEQNVKTLSSGSDVQYVEGLKPSDADYLGHDHAQISGYVNNNLKPEQIVQVSDAYHQLHKDFKDFATSLGDAVSKSMGTWEGEGASSARKYFSSLATWSDGNSENAKLASEVMFQQADAATRAKNKMPEEIPFDWNTEMDKWGSNPLDLISNINNSIDTYNQSQQAHSEAAGVMSAYDKELYEAASKQPVFAEPPKFDDGSGGSVTPPGGNGNDGTSGSGFDGGPAGSIPGGGSSGIGGGSGVGSGGSGSVGTPAQLQDGSKIGAGSLSSNTNLAGYQPPNFSNTGGGNLNPTTTSPYAPMPMGGMGQFGPGGGGGGAADYNSKIGRGGGGAGGGGGFGPGGGGAGAGASSGAGMAKPGGVGAAEAAGRGMGGPGGGAGARGAGMGGGMGGAGGRGGQGEEDQEHTRPAYLLEGDPDEIFGTDQRTAPPVIGE</sequence>
<dbReference type="InterPro" id="IPR038332">
    <property type="entry name" value="PPE_sf"/>
</dbReference>
<feature type="compositionally biased region" description="Gly residues" evidence="1">
    <location>
        <begin position="433"/>
        <end position="458"/>
    </location>
</feature>
<keyword evidence="3" id="KW-1185">Reference proteome</keyword>
<dbReference type="PRINTS" id="PR01228">
    <property type="entry name" value="EGGSHELL"/>
</dbReference>
<evidence type="ECO:0000313" key="2">
    <source>
        <dbReference type="EMBL" id="MBP2179482.1"/>
    </source>
</evidence>
<dbReference type="EMBL" id="JAGGMS010000001">
    <property type="protein sequence ID" value="MBP2179482.1"/>
    <property type="molecule type" value="Genomic_DNA"/>
</dbReference>
<feature type="region of interest" description="Disordered" evidence="1">
    <location>
        <begin position="252"/>
        <end position="376"/>
    </location>
</feature>
<feature type="region of interest" description="Disordered" evidence="1">
    <location>
        <begin position="1"/>
        <end position="25"/>
    </location>
</feature>
<dbReference type="Gene3D" id="1.20.1260.20">
    <property type="entry name" value="PPE superfamily"/>
    <property type="match status" value="1"/>
</dbReference>
<name>A0ABS4PJ84_9PSEU</name>
<feature type="compositionally biased region" description="Polar residues" evidence="1">
    <location>
        <begin position="328"/>
        <end position="344"/>
    </location>
</feature>
<dbReference type="Proteomes" id="UP000741013">
    <property type="component" value="Unassembled WGS sequence"/>
</dbReference>
<evidence type="ECO:0008006" key="4">
    <source>
        <dbReference type="Google" id="ProtNLM"/>
    </source>
</evidence>
<organism evidence="2 3">
    <name type="scientific">Amycolatopsis magusensis</name>
    <dbReference type="NCBI Taxonomy" id="882444"/>
    <lineage>
        <taxon>Bacteria</taxon>
        <taxon>Bacillati</taxon>
        <taxon>Actinomycetota</taxon>
        <taxon>Actinomycetes</taxon>
        <taxon>Pseudonocardiales</taxon>
        <taxon>Pseudonocardiaceae</taxon>
        <taxon>Amycolatopsis</taxon>
    </lineage>
</organism>
<gene>
    <name evidence="2" type="ORF">JOM49_001008</name>
</gene>
<feature type="region of interest" description="Disordered" evidence="1">
    <location>
        <begin position="433"/>
        <end position="494"/>
    </location>
</feature>
<feature type="compositionally biased region" description="Polar residues" evidence="1">
    <location>
        <begin position="13"/>
        <end position="25"/>
    </location>
</feature>
<proteinExistence type="predicted"/>